<dbReference type="Proteomes" id="UP000800038">
    <property type="component" value="Unassembled WGS sequence"/>
</dbReference>
<accession>A0A6A5SLX7</accession>
<proteinExistence type="predicted"/>
<organism evidence="1 2">
    <name type="scientific">Clathrospora elynae</name>
    <dbReference type="NCBI Taxonomy" id="706981"/>
    <lineage>
        <taxon>Eukaryota</taxon>
        <taxon>Fungi</taxon>
        <taxon>Dikarya</taxon>
        <taxon>Ascomycota</taxon>
        <taxon>Pezizomycotina</taxon>
        <taxon>Dothideomycetes</taxon>
        <taxon>Pleosporomycetidae</taxon>
        <taxon>Pleosporales</taxon>
        <taxon>Diademaceae</taxon>
        <taxon>Clathrospora</taxon>
    </lineage>
</organism>
<name>A0A6A5SLX7_9PLEO</name>
<gene>
    <name evidence="1" type="ORF">EJ02DRAFT_195464</name>
</gene>
<reference evidence="1" key="1">
    <citation type="journal article" date="2020" name="Stud. Mycol.">
        <title>101 Dothideomycetes genomes: a test case for predicting lifestyles and emergence of pathogens.</title>
        <authorList>
            <person name="Haridas S."/>
            <person name="Albert R."/>
            <person name="Binder M."/>
            <person name="Bloem J."/>
            <person name="Labutti K."/>
            <person name="Salamov A."/>
            <person name="Andreopoulos B."/>
            <person name="Baker S."/>
            <person name="Barry K."/>
            <person name="Bills G."/>
            <person name="Bluhm B."/>
            <person name="Cannon C."/>
            <person name="Castanera R."/>
            <person name="Culley D."/>
            <person name="Daum C."/>
            <person name="Ezra D."/>
            <person name="Gonzalez J."/>
            <person name="Henrissat B."/>
            <person name="Kuo A."/>
            <person name="Liang C."/>
            <person name="Lipzen A."/>
            <person name="Lutzoni F."/>
            <person name="Magnuson J."/>
            <person name="Mondo S."/>
            <person name="Nolan M."/>
            <person name="Ohm R."/>
            <person name="Pangilinan J."/>
            <person name="Park H.-J."/>
            <person name="Ramirez L."/>
            <person name="Alfaro M."/>
            <person name="Sun H."/>
            <person name="Tritt A."/>
            <person name="Yoshinaga Y."/>
            <person name="Zwiers L.-H."/>
            <person name="Turgeon B."/>
            <person name="Goodwin S."/>
            <person name="Spatafora J."/>
            <person name="Crous P."/>
            <person name="Grigoriev I."/>
        </authorList>
    </citation>
    <scope>NUCLEOTIDE SEQUENCE</scope>
    <source>
        <strain evidence="1">CBS 161.51</strain>
    </source>
</reference>
<protein>
    <submittedName>
        <fullName evidence="1">Uncharacterized protein</fullName>
    </submittedName>
</protein>
<dbReference type="EMBL" id="ML976045">
    <property type="protein sequence ID" value="KAF1941631.1"/>
    <property type="molecule type" value="Genomic_DNA"/>
</dbReference>
<evidence type="ECO:0000313" key="2">
    <source>
        <dbReference type="Proteomes" id="UP000800038"/>
    </source>
</evidence>
<evidence type="ECO:0000313" key="1">
    <source>
        <dbReference type="EMBL" id="KAF1941631.1"/>
    </source>
</evidence>
<keyword evidence="2" id="KW-1185">Reference proteome</keyword>
<dbReference type="AlphaFoldDB" id="A0A6A5SLX7"/>
<sequence>MTIPILASDPVAPSGEPRSTVSVHSDAIAAAAPGQSSYVAGLMPVNLDQYCNNLSVVASQEDSEGSTWFECLAPAPFYNRDPVPIAYCVTPGINVCIWCNHGIDIDNERRKMWCVGNGGHEVWRSEMDLEENTFCNACEVTIR</sequence>